<dbReference type="GeneID" id="93578795"/>
<dbReference type="Pfam" id="PF01124">
    <property type="entry name" value="MAPEG"/>
    <property type="match status" value="1"/>
</dbReference>
<evidence type="ECO:0000313" key="6">
    <source>
        <dbReference type="EMBL" id="OJJ65970.1"/>
    </source>
</evidence>
<evidence type="ECO:0000256" key="2">
    <source>
        <dbReference type="ARBA" id="ARBA00022692"/>
    </source>
</evidence>
<dbReference type="Gene3D" id="1.20.120.550">
    <property type="entry name" value="Membrane associated eicosanoid/glutathione metabolism-like domain"/>
    <property type="match status" value="1"/>
</dbReference>
<dbReference type="VEuPathDB" id="FungiDB:ASPBRDRAFT_49310"/>
<keyword evidence="3 5" id="KW-1133">Transmembrane helix</keyword>
<dbReference type="RefSeq" id="XP_067473220.1">
    <property type="nucleotide sequence ID" value="XM_067626307.1"/>
</dbReference>
<evidence type="ECO:0000256" key="5">
    <source>
        <dbReference type="SAM" id="Phobius"/>
    </source>
</evidence>
<sequence length="174" mass="19338">MIMRKDTKKTRSLLTTLGLTAPEGHALPNRAIPYLLFNWFYAYGILSTRPAKRLLRLDHNVAPREDLQVYGEAAVQAGKITRRQLNRLKRQEAAHANAVEGFPLFVAAVVVALHTGLSNDVINGIGAWYTLSRILFGLAYVFIESEALSFSRSVLWWSGNLSCITALVLGGRKL</sequence>
<dbReference type="PANTHER" id="PTHR35371">
    <property type="entry name" value="INNER MEMBRANE PROTEIN"/>
    <property type="match status" value="1"/>
</dbReference>
<evidence type="ECO:0008006" key="8">
    <source>
        <dbReference type="Google" id="ProtNLM"/>
    </source>
</evidence>
<keyword evidence="7" id="KW-1185">Reference proteome</keyword>
<reference evidence="7" key="1">
    <citation type="journal article" date="2017" name="Genome Biol.">
        <title>Comparative genomics reveals high biological diversity and specific adaptations in the industrially and medically important fungal genus Aspergillus.</title>
        <authorList>
            <person name="de Vries R.P."/>
            <person name="Riley R."/>
            <person name="Wiebenga A."/>
            <person name="Aguilar-Osorio G."/>
            <person name="Amillis S."/>
            <person name="Uchima C.A."/>
            <person name="Anderluh G."/>
            <person name="Asadollahi M."/>
            <person name="Askin M."/>
            <person name="Barry K."/>
            <person name="Battaglia E."/>
            <person name="Bayram O."/>
            <person name="Benocci T."/>
            <person name="Braus-Stromeyer S.A."/>
            <person name="Caldana C."/>
            <person name="Canovas D."/>
            <person name="Cerqueira G.C."/>
            <person name="Chen F."/>
            <person name="Chen W."/>
            <person name="Choi C."/>
            <person name="Clum A."/>
            <person name="Dos Santos R.A."/>
            <person name="Damasio A.R."/>
            <person name="Diallinas G."/>
            <person name="Emri T."/>
            <person name="Fekete E."/>
            <person name="Flipphi M."/>
            <person name="Freyberg S."/>
            <person name="Gallo A."/>
            <person name="Gournas C."/>
            <person name="Habgood R."/>
            <person name="Hainaut M."/>
            <person name="Harispe M.L."/>
            <person name="Henrissat B."/>
            <person name="Hilden K.S."/>
            <person name="Hope R."/>
            <person name="Hossain A."/>
            <person name="Karabika E."/>
            <person name="Karaffa L."/>
            <person name="Karanyi Z."/>
            <person name="Krasevec N."/>
            <person name="Kuo A."/>
            <person name="Kusch H."/>
            <person name="LaButti K."/>
            <person name="Lagendijk E.L."/>
            <person name="Lapidus A."/>
            <person name="Levasseur A."/>
            <person name="Lindquist E."/>
            <person name="Lipzen A."/>
            <person name="Logrieco A.F."/>
            <person name="MacCabe A."/>
            <person name="Maekelae M.R."/>
            <person name="Malavazi I."/>
            <person name="Melin P."/>
            <person name="Meyer V."/>
            <person name="Mielnichuk N."/>
            <person name="Miskei M."/>
            <person name="Molnar A.P."/>
            <person name="Mule G."/>
            <person name="Ngan C.Y."/>
            <person name="Orejas M."/>
            <person name="Orosz E."/>
            <person name="Ouedraogo J.P."/>
            <person name="Overkamp K.M."/>
            <person name="Park H.-S."/>
            <person name="Perrone G."/>
            <person name="Piumi F."/>
            <person name="Punt P.J."/>
            <person name="Ram A.F."/>
            <person name="Ramon A."/>
            <person name="Rauscher S."/>
            <person name="Record E."/>
            <person name="Riano-Pachon D.M."/>
            <person name="Robert V."/>
            <person name="Roehrig J."/>
            <person name="Ruller R."/>
            <person name="Salamov A."/>
            <person name="Salih N.S."/>
            <person name="Samson R.A."/>
            <person name="Sandor E."/>
            <person name="Sanguinetti M."/>
            <person name="Schuetze T."/>
            <person name="Sepcic K."/>
            <person name="Shelest E."/>
            <person name="Sherlock G."/>
            <person name="Sophianopoulou V."/>
            <person name="Squina F.M."/>
            <person name="Sun H."/>
            <person name="Susca A."/>
            <person name="Todd R.B."/>
            <person name="Tsang A."/>
            <person name="Unkles S.E."/>
            <person name="van de Wiele N."/>
            <person name="van Rossen-Uffink D."/>
            <person name="Oliveira J.V."/>
            <person name="Vesth T.C."/>
            <person name="Visser J."/>
            <person name="Yu J.-H."/>
            <person name="Zhou M."/>
            <person name="Andersen M.R."/>
            <person name="Archer D.B."/>
            <person name="Baker S.E."/>
            <person name="Benoit I."/>
            <person name="Brakhage A.A."/>
            <person name="Braus G.H."/>
            <person name="Fischer R."/>
            <person name="Frisvad J.C."/>
            <person name="Goldman G.H."/>
            <person name="Houbraken J."/>
            <person name="Oakley B."/>
            <person name="Pocsi I."/>
            <person name="Scazzocchio C."/>
            <person name="Seiboth B."/>
            <person name="vanKuyk P.A."/>
            <person name="Wortman J."/>
            <person name="Dyer P.S."/>
            <person name="Grigoriev I.V."/>
        </authorList>
    </citation>
    <scope>NUCLEOTIDE SEQUENCE [LARGE SCALE GENOMIC DNA]</scope>
    <source>
        <strain evidence="7">CBS 101740 / IMI 381727 / IBT 21946</strain>
    </source>
</reference>
<dbReference type="OMA" id="AYVFIES"/>
<dbReference type="GO" id="GO:0016020">
    <property type="term" value="C:membrane"/>
    <property type="evidence" value="ECO:0007669"/>
    <property type="project" value="UniProtKB-SubCell"/>
</dbReference>
<dbReference type="AlphaFoldDB" id="A0A1L9U2Q5"/>
<accession>A0A1L9U2Q5</accession>
<dbReference type="InterPro" id="IPR023352">
    <property type="entry name" value="MAPEG-like_dom_sf"/>
</dbReference>
<proteinExistence type="predicted"/>
<name>A0A1L9U2Q5_ASPBC</name>
<dbReference type="Proteomes" id="UP000184499">
    <property type="component" value="Unassembled WGS sequence"/>
</dbReference>
<feature type="transmembrane region" description="Helical" evidence="5">
    <location>
        <begin position="155"/>
        <end position="171"/>
    </location>
</feature>
<keyword evidence="4 5" id="KW-0472">Membrane</keyword>
<comment type="subcellular location">
    <subcellularLocation>
        <location evidence="1">Membrane</location>
    </subcellularLocation>
</comment>
<feature type="transmembrane region" description="Helical" evidence="5">
    <location>
        <begin position="125"/>
        <end position="143"/>
    </location>
</feature>
<dbReference type="OrthoDB" id="2122304at2759"/>
<evidence type="ECO:0000256" key="4">
    <source>
        <dbReference type="ARBA" id="ARBA00023136"/>
    </source>
</evidence>
<dbReference type="EMBL" id="KV878703">
    <property type="protein sequence ID" value="OJJ65970.1"/>
    <property type="molecule type" value="Genomic_DNA"/>
</dbReference>
<feature type="transmembrane region" description="Helical" evidence="5">
    <location>
        <begin position="93"/>
        <end position="113"/>
    </location>
</feature>
<dbReference type="SUPFAM" id="SSF161084">
    <property type="entry name" value="MAPEG domain-like"/>
    <property type="match status" value="1"/>
</dbReference>
<dbReference type="InterPro" id="IPR001129">
    <property type="entry name" value="Membr-assoc_MAPEG"/>
</dbReference>
<dbReference type="PANTHER" id="PTHR35371:SF2">
    <property type="entry name" value="MAPEG FAMILY PROTEIN"/>
    <property type="match status" value="1"/>
</dbReference>
<evidence type="ECO:0000313" key="7">
    <source>
        <dbReference type="Proteomes" id="UP000184499"/>
    </source>
</evidence>
<organism evidence="6 7">
    <name type="scientific">Aspergillus brasiliensis (strain CBS 101740 / IMI 381727 / IBT 21946)</name>
    <dbReference type="NCBI Taxonomy" id="767769"/>
    <lineage>
        <taxon>Eukaryota</taxon>
        <taxon>Fungi</taxon>
        <taxon>Dikarya</taxon>
        <taxon>Ascomycota</taxon>
        <taxon>Pezizomycotina</taxon>
        <taxon>Eurotiomycetes</taxon>
        <taxon>Eurotiomycetidae</taxon>
        <taxon>Eurotiales</taxon>
        <taxon>Aspergillaceae</taxon>
        <taxon>Aspergillus</taxon>
        <taxon>Aspergillus subgen. Circumdati</taxon>
    </lineage>
</organism>
<evidence type="ECO:0000256" key="1">
    <source>
        <dbReference type="ARBA" id="ARBA00004370"/>
    </source>
</evidence>
<protein>
    <recommendedName>
        <fullName evidence="8">MAPEG family protein</fullName>
    </recommendedName>
</protein>
<gene>
    <name evidence="6" type="ORF">ASPBRDRAFT_49310</name>
</gene>
<keyword evidence="2 5" id="KW-0812">Transmembrane</keyword>
<evidence type="ECO:0000256" key="3">
    <source>
        <dbReference type="ARBA" id="ARBA00022989"/>
    </source>
</evidence>